<dbReference type="Proteomes" id="UP000000377">
    <property type="component" value="Chromosome"/>
</dbReference>
<accession>D7CF58</accession>
<dbReference type="HOGENOM" id="CLU_3317463_0_0_11"/>
<protein>
    <submittedName>
        <fullName evidence="1">Uncharacterized protein</fullName>
    </submittedName>
</protein>
<evidence type="ECO:0000313" key="2">
    <source>
        <dbReference type="Proteomes" id="UP000000377"/>
    </source>
</evidence>
<organism evidence="1 2">
    <name type="scientific">Streptomyces bingchenggensis (strain BCW-1)</name>
    <dbReference type="NCBI Taxonomy" id="749414"/>
    <lineage>
        <taxon>Bacteria</taxon>
        <taxon>Bacillati</taxon>
        <taxon>Actinomycetota</taxon>
        <taxon>Actinomycetes</taxon>
        <taxon>Kitasatosporales</taxon>
        <taxon>Streptomycetaceae</taxon>
        <taxon>Streptomyces</taxon>
    </lineage>
</organism>
<reference evidence="1 2" key="1">
    <citation type="journal article" date="2010" name="J. Bacteriol.">
        <title>Genome sequence of the milbemycin-producing bacterium Streptomyces bingchenggensis.</title>
        <authorList>
            <person name="Wang X.J."/>
            <person name="Yan Y.J."/>
            <person name="Zhang B."/>
            <person name="An J."/>
            <person name="Wang J.J."/>
            <person name="Tian J."/>
            <person name="Jiang L."/>
            <person name="Chen Y.H."/>
            <person name="Huang S.X."/>
            <person name="Yin M."/>
            <person name="Zhang J."/>
            <person name="Gao A.L."/>
            <person name="Liu C.X."/>
            <person name="Zhu Z.X."/>
            <person name="Xiang W.S."/>
        </authorList>
    </citation>
    <scope>NUCLEOTIDE SEQUENCE [LARGE SCALE GENOMIC DNA]</scope>
    <source>
        <strain evidence="1 2">BCW-1</strain>
    </source>
</reference>
<name>D7CF58_STRBB</name>
<evidence type="ECO:0000313" key="1">
    <source>
        <dbReference type="EMBL" id="ADI13074.1"/>
    </source>
</evidence>
<gene>
    <name evidence="1" type="ordered locus">SBI_09956</name>
</gene>
<sequence length="39" mass="4223">MLFAYTTDGSLTATTLWLASGLGAINWPLEDHWKLLGSA</sequence>
<keyword evidence="2" id="KW-1185">Reference proteome</keyword>
<dbReference type="EMBL" id="CP002047">
    <property type="protein sequence ID" value="ADI13074.1"/>
    <property type="molecule type" value="Genomic_DNA"/>
</dbReference>
<proteinExistence type="predicted"/>
<dbReference type="AlphaFoldDB" id="D7CF58"/>
<dbReference type="KEGG" id="sbh:SBI_09956"/>